<gene>
    <name evidence="1" type="ORF">CYLTODRAFT_490063</name>
</gene>
<organism evidence="1 2">
    <name type="scientific">Cylindrobasidium torrendii FP15055 ss-10</name>
    <dbReference type="NCBI Taxonomy" id="1314674"/>
    <lineage>
        <taxon>Eukaryota</taxon>
        <taxon>Fungi</taxon>
        <taxon>Dikarya</taxon>
        <taxon>Basidiomycota</taxon>
        <taxon>Agaricomycotina</taxon>
        <taxon>Agaricomycetes</taxon>
        <taxon>Agaricomycetidae</taxon>
        <taxon>Agaricales</taxon>
        <taxon>Marasmiineae</taxon>
        <taxon>Physalacriaceae</taxon>
        <taxon>Cylindrobasidium</taxon>
    </lineage>
</organism>
<proteinExistence type="predicted"/>
<dbReference type="AlphaFoldDB" id="A0A0D7BC19"/>
<keyword evidence="2" id="KW-1185">Reference proteome</keyword>
<sequence>MPFRLFDLPPELVCTIVNLASRSSWPNNGPHNIRPATYPDAARLARVCTTLYTLVMPLLLDTVILTSERSTVAFLRACSHHRAGRVSPRLRLNYPALVRNLCLDDVPCEDSFPGCDVSTYNVQGILYDMMCSAQSLCVSNLSLPILIDAFDPAKTRQWSCRHLTLTGPFLRWNVFMRSPAGLAFLEQITHLAIWYPYHTESPPPAGQHPSPRFIESIPAASMPNLRFIAFPLLNVKPYTEDSGRVAVLKLVYEDMLVMQGKDFKEAKLAGTLEEVRSVYVPLEHRPHKVRLPNWNIGYVQQETERIWKLVGE</sequence>
<dbReference type="OrthoDB" id="2606310at2759"/>
<reference evidence="1 2" key="1">
    <citation type="journal article" date="2015" name="Fungal Genet. Biol.">
        <title>Evolution of novel wood decay mechanisms in Agaricales revealed by the genome sequences of Fistulina hepatica and Cylindrobasidium torrendii.</title>
        <authorList>
            <person name="Floudas D."/>
            <person name="Held B.W."/>
            <person name="Riley R."/>
            <person name="Nagy L.G."/>
            <person name="Koehler G."/>
            <person name="Ransdell A.S."/>
            <person name="Younus H."/>
            <person name="Chow J."/>
            <person name="Chiniquy J."/>
            <person name="Lipzen A."/>
            <person name="Tritt A."/>
            <person name="Sun H."/>
            <person name="Haridas S."/>
            <person name="LaButti K."/>
            <person name="Ohm R.A."/>
            <person name="Kues U."/>
            <person name="Blanchette R.A."/>
            <person name="Grigoriev I.V."/>
            <person name="Minto R.E."/>
            <person name="Hibbett D.S."/>
        </authorList>
    </citation>
    <scope>NUCLEOTIDE SEQUENCE [LARGE SCALE GENOMIC DNA]</scope>
    <source>
        <strain evidence="1 2">FP15055 ss-10</strain>
    </source>
</reference>
<name>A0A0D7BC19_9AGAR</name>
<protein>
    <recommendedName>
        <fullName evidence="3">F-box domain-containing protein</fullName>
    </recommendedName>
</protein>
<evidence type="ECO:0008006" key="3">
    <source>
        <dbReference type="Google" id="ProtNLM"/>
    </source>
</evidence>
<evidence type="ECO:0000313" key="1">
    <source>
        <dbReference type="EMBL" id="KIY68068.1"/>
    </source>
</evidence>
<dbReference type="Proteomes" id="UP000054007">
    <property type="component" value="Unassembled WGS sequence"/>
</dbReference>
<evidence type="ECO:0000313" key="2">
    <source>
        <dbReference type="Proteomes" id="UP000054007"/>
    </source>
</evidence>
<dbReference type="STRING" id="1314674.A0A0D7BC19"/>
<accession>A0A0D7BC19</accession>
<dbReference type="EMBL" id="KN880510">
    <property type="protein sequence ID" value="KIY68068.1"/>
    <property type="molecule type" value="Genomic_DNA"/>
</dbReference>